<proteinExistence type="predicted"/>
<evidence type="ECO:0000256" key="1">
    <source>
        <dbReference type="PROSITE-ProRule" id="PRU00023"/>
    </source>
</evidence>
<protein>
    <submittedName>
        <fullName evidence="3">Ankyrin repeat-containing domain protein</fullName>
    </submittedName>
</protein>
<dbReference type="Proteomes" id="UP000738349">
    <property type="component" value="Unassembled WGS sequence"/>
</dbReference>
<dbReference type="Pfam" id="PF12796">
    <property type="entry name" value="Ank_2"/>
    <property type="match status" value="1"/>
</dbReference>
<dbReference type="EMBL" id="JAGMUV010000001">
    <property type="protein sequence ID" value="KAH7176305.1"/>
    <property type="molecule type" value="Genomic_DNA"/>
</dbReference>
<accession>A0A9P9JN31</accession>
<dbReference type="Gene3D" id="1.25.40.20">
    <property type="entry name" value="Ankyrin repeat-containing domain"/>
    <property type="match status" value="2"/>
</dbReference>
<dbReference type="OrthoDB" id="341259at2759"/>
<feature type="repeat" description="ANK" evidence="1">
    <location>
        <begin position="179"/>
        <end position="211"/>
    </location>
</feature>
<dbReference type="InterPro" id="IPR036770">
    <property type="entry name" value="Ankyrin_rpt-contain_sf"/>
</dbReference>
<dbReference type="PROSITE" id="PS50088">
    <property type="entry name" value="ANK_REPEAT"/>
    <property type="match status" value="1"/>
</dbReference>
<dbReference type="PANTHER" id="PTHR46224:SF64">
    <property type="entry name" value="IQ MOTIF AND ANKYRIN REPEAT DOMAIN-CONTAINING PROTEIN 1"/>
    <property type="match status" value="1"/>
</dbReference>
<dbReference type="SUPFAM" id="SSF48403">
    <property type="entry name" value="Ankyrin repeat"/>
    <property type="match status" value="1"/>
</dbReference>
<reference evidence="3" key="1">
    <citation type="journal article" date="2021" name="Nat. Commun.">
        <title>Genetic determinants of endophytism in the Arabidopsis root mycobiome.</title>
        <authorList>
            <person name="Mesny F."/>
            <person name="Miyauchi S."/>
            <person name="Thiergart T."/>
            <person name="Pickel B."/>
            <person name="Atanasova L."/>
            <person name="Karlsson M."/>
            <person name="Huettel B."/>
            <person name="Barry K.W."/>
            <person name="Haridas S."/>
            <person name="Chen C."/>
            <person name="Bauer D."/>
            <person name="Andreopoulos W."/>
            <person name="Pangilinan J."/>
            <person name="LaButti K."/>
            <person name="Riley R."/>
            <person name="Lipzen A."/>
            <person name="Clum A."/>
            <person name="Drula E."/>
            <person name="Henrissat B."/>
            <person name="Kohler A."/>
            <person name="Grigoriev I.V."/>
            <person name="Martin F.M."/>
            <person name="Hacquard S."/>
        </authorList>
    </citation>
    <scope>NUCLEOTIDE SEQUENCE</scope>
    <source>
        <strain evidence="3">MPI-CAGE-AT-0147</strain>
    </source>
</reference>
<gene>
    <name evidence="3" type="ORF">EDB81DRAFT_940247</name>
</gene>
<dbReference type="InterPro" id="IPR051616">
    <property type="entry name" value="Cul2-RING_E3_ligase_SR"/>
</dbReference>
<evidence type="ECO:0000313" key="3">
    <source>
        <dbReference type="EMBL" id="KAH7176305.1"/>
    </source>
</evidence>
<dbReference type="PROSITE" id="PS50297">
    <property type="entry name" value="ANK_REP_REGION"/>
    <property type="match status" value="1"/>
</dbReference>
<sequence>MGDIQLLTYSTKGQTPTTGGVGREAVDALTRINRREDWLEEQNLPLLHRLVFGISGRDLIQALQQHSDSFNDQDAMERTAHPWAAARGNNDVVTTLLHFNANPDIMVYQHSGPVSYAADRNYTVCARILLAAGADPDPTILGGYKIGSPLNCAACNANDLLLIKTFLEYGANVDACGVDGRTPCIHAARTNNVDFAQVLLEHNANINTISTAGQTPLTTAIYSVCPRLMGPNLQNVTTQYADLQTLTILQNEPLRLKHDKKYSTDDSLYLSSSTARYGQRNEADFWQLMALVRALAARQSEHAESLMEKGIFFDGEKLGMHSPTPKRTPSVVDFASFVRYEQLGGRGCATRARIHGNSTDDLFVFKGIDFRTYLGHSDEDGDETIRHLIQCWRYSDTVLQTIPPRPNIMPPPVATAIICVARKYHMDIKPGNFIIDKNDHMVLDDWEQADAPPTTLAPEADGTWDVEETTDQSTDRPSRAVTRRP</sequence>
<evidence type="ECO:0000313" key="4">
    <source>
        <dbReference type="Proteomes" id="UP000738349"/>
    </source>
</evidence>
<dbReference type="InterPro" id="IPR002110">
    <property type="entry name" value="Ankyrin_rpt"/>
</dbReference>
<dbReference type="SMART" id="SM00248">
    <property type="entry name" value="ANK"/>
    <property type="match status" value="4"/>
</dbReference>
<dbReference type="AlphaFoldDB" id="A0A9P9JN31"/>
<evidence type="ECO:0000256" key="2">
    <source>
        <dbReference type="SAM" id="MobiDB-lite"/>
    </source>
</evidence>
<organism evidence="3 4">
    <name type="scientific">Dactylonectria macrodidyma</name>
    <dbReference type="NCBI Taxonomy" id="307937"/>
    <lineage>
        <taxon>Eukaryota</taxon>
        <taxon>Fungi</taxon>
        <taxon>Dikarya</taxon>
        <taxon>Ascomycota</taxon>
        <taxon>Pezizomycotina</taxon>
        <taxon>Sordariomycetes</taxon>
        <taxon>Hypocreomycetidae</taxon>
        <taxon>Hypocreales</taxon>
        <taxon>Nectriaceae</taxon>
        <taxon>Dactylonectria</taxon>
    </lineage>
</organism>
<name>A0A9P9JN31_9HYPO</name>
<comment type="caution">
    <text evidence="3">The sequence shown here is derived from an EMBL/GenBank/DDBJ whole genome shotgun (WGS) entry which is preliminary data.</text>
</comment>
<keyword evidence="1" id="KW-0040">ANK repeat</keyword>
<dbReference type="PANTHER" id="PTHR46224">
    <property type="entry name" value="ANKYRIN REPEAT FAMILY PROTEIN"/>
    <property type="match status" value="1"/>
</dbReference>
<feature type="region of interest" description="Disordered" evidence="2">
    <location>
        <begin position="448"/>
        <end position="485"/>
    </location>
</feature>
<keyword evidence="4" id="KW-1185">Reference proteome</keyword>